<dbReference type="EMBL" id="JBBJCI010000347">
    <property type="protein sequence ID" value="KAK7234120.1"/>
    <property type="molecule type" value="Genomic_DNA"/>
</dbReference>
<gene>
    <name evidence="1" type="ORF">SO694_00149062</name>
</gene>
<dbReference type="Proteomes" id="UP001363151">
    <property type="component" value="Unassembled WGS sequence"/>
</dbReference>
<name>A0ABR1FNG0_AURAN</name>
<accession>A0ABR1FNG0</accession>
<proteinExistence type="predicted"/>
<evidence type="ECO:0000313" key="1">
    <source>
        <dbReference type="EMBL" id="KAK7234120.1"/>
    </source>
</evidence>
<comment type="caution">
    <text evidence="1">The sequence shown here is derived from an EMBL/GenBank/DDBJ whole genome shotgun (WGS) entry which is preliminary data.</text>
</comment>
<reference evidence="1 2" key="1">
    <citation type="submission" date="2024-03" db="EMBL/GenBank/DDBJ databases">
        <title>Aureococcus anophagefferens CCMP1851 and Kratosvirus quantuckense: Draft genome of a second virus-susceptible host strain in the model system.</title>
        <authorList>
            <person name="Chase E."/>
            <person name="Truchon A.R."/>
            <person name="Schepens W."/>
            <person name="Wilhelm S.W."/>
        </authorList>
    </citation>
    <scope>NUCLEOTIDE SEQUENCE [LARGE SCALE GENOMIC DNA]</scope>
    <source>
        <strain evidence="1 2">CCMP1851</strain>
    </source>
</reference>
<sequence>MEDARPYCDAERDDERGISDKWQRYNEALICLMEDDYDGAEEILRPLTDEDDGEMAEDPDALYWMARVELKRAKDADDDAKARPPAPSERAYAEKRRTMAMRSTNVVGDAMLSFGADFAAAKSAQHKFKGLLARRGSAAQNVAPPAGVEAAEHFLDRALEAIEAHGCCDDYDETLRKIHLEQMILAMESGDTRTARTLAEAGDIDLEAETRLVLAELLLKSGQEKGAARQTVLAVQSNNESRRTMRQTISKRGTHMNVRQKSMISHARGLRAAVAGLDEDDAMADMGLGLDWAFDEKPDMLVRE</sequence>
<evidence type="ECO:0000313" key="2">
    <source>
        <dbReference type="Proteomes" id="UP001363151"/>
    </source>
</evidence>
<keyword evidence="2" id="KW-1185">Reference proteome</keyword>
<protein>
    <submittedName>
        <fullName evidence="1">Uncharacterized protein</fullName>
    </submittedName>
</protein>
<organism evidence="1 2">
    <name type="scientific">Aureococcus anophagefferens</name>
    <name type="common">Harmful bloom alga</name>
    <dbReference type="NCBI Taxonomy" id="44056"/>
    <lineage>
        <taxon>Eukaryota</taxon>
        <taxon>Sar</taxon>
        <taxon>Stramenopiles</taxon>
        <taxon>Ochrophyta</taxon>
        <taxon>Pelagophyceae</taxon>
        <taxon>Pelagomonadales</taxon>
        <taxon>Pelagomonadaceae</taxon>
        <taxon>Aureococcus</taxon>
    </lineage>
</organism>